<dbReference type="EMBL" id="CAJVQC010047593">
    <property type="protein sequence ID" value="CAG8784973.1"/>
    <property type="molecule type" value="Genomic_DNA"/>
</dbReference>
<feature type="non-terminal residue" evidence="1">
    <location>
        <position position="1"/>
    </location>
</feature>
<reference evidence="1" key="1">
    <citation type="submission" date="2021-06" db="EMBL/GenBank/DDBJ databases">
        <authorList>
            <person name="Kallberg Y."/>
            <person name="Tangrot J."/>
            <person name="Rosling A."/>
        </authorList>
    </citation>
    <scope>NUCLEOTIDE SEQUENCE</scope>
    <source>
        <strain evidence="1">MA461A</strain>
    </source>
</reference>
<keyword evidence="2" id="KW-1185">Reference proteome</keyword>
<evidence type="ECO:0000313" key="2">
    <source>
        <dbReference type="Proteomes" id="UP000789920"/>
    </source>
</evidence>
<comment type="caution">
    <text evidence="1">The sequence shown here is derived from an EMBL/GenBank/DDBJ whole genome shotgun (WGS) entry which is preliminary data.</text>
</comment>
<name>A0ACA9RBM2_9GLOM</name>
<evidence type="ECO:0000313" key="1">
    <source>
        <dbReference type="EMBL" id="CAG8784973.1"/>
    </source>
</evidence>
<accession>A0ACA9RBM2</accession>
<proteinExistence type="predicted"/>
<gene>
    <name evidence="1" type="ORF">RPERSI_LOCUS18147</name>
</gene>
<organism evidence="1 2">
    <name type="scientific">Racocetra persica</name>
    <dbReference type="NCBI Taxonomy" id="160502"/>
    <lineage>
        <taxon>Eukaryota</taxon>
        <taxon>Fungi</taxon>
        <taxon>Fungi incertae sedis</taxon>
        <taxon>Mucoromycota</taxon>
        <taxon>Glomeromycotina</taxon>
        <taxon>Glomeromycetes</taxon>
        <taxon>Diversisporales</taxon>
        <taxon>Gigasporaceae</taxon>
        <taxon>Racocetra</taxon>
    </lineage>
</organism>
<feature type="non-terminal residue" evidence="1">
    <location>
        <position position="213"/>
    </location>
</feature>
<protein>
    <submittedName>
        <fullName evidence="1">20140_t:CDS:1</fullName>
    </submittedName>
</protein>
<dbReference type="Proteomes" id="UP000789920">
    <property type="component" value="Unassembled WGS sequence"/>
</dbReference>
<sequence>RYHNRAKLSDDPQDSPLNSNFKDSEDISISSNFEDSNENDNFEDLSFNYDNLEDDNVASDFVNSSDDLGDVLINNIRLEDSDDNSNIGLENSDIDISINDDGLSNQKIADRPEPFKPNNGKYGPYFANFTEQENFLWTLQTRMPLLNVKSYYIPIDDRRTSFTSRQIKPVYTISIKEHLKHVLNNLRLMKKMYFGCGIESQEKSSYGMETFGN</sequence>